<evidence type="ECO:0000259" key="11">
    <source>
        <dbReference type="Pfam" id="PF14535"/>
    </source>
</evidence>
<evidence type="ECO:0000256" key="9">
    <source>
        <dbReference type="PIRNR" id="PIRNR006444"/>
    </source>
</evidence>
<comment type="pathway">
    <text evidence="4 9">Aromatic compound metabolism; phenylacetate degradation.</text>
</comment>
<dbReference type="InterPro" id="IPR028154">
    <property type="entry name" value="AMP-dep_Lig_C"/>
</dbReference>
<comment type="similarity">
    <text evidence="5 9">Belongs to the phenylacetyl-CoA ligase family.</text>
</comment>
<reference evidence="12 13" key="1">
    <citation type="submission" date="2020-04" db="EMBL/GenBank/DDBJ databases">
        <authorList>
            <consortium name="Desulfovibrio sp. FSS-1 genome sequencing consortium"/>
            <person name="Shimoshige H."/>
            <person name="Kobayashi H."/>
            <person name="Maekawa T."/>
        </authorList>
    </citation>
    <scope>NUCLEOTIDE SEQUENCE [LARGE SCALE GENOMIC DNA]</scope>
    <source>
        <strain evidence="12 13">SIID29052-01</strain>
    </source>
</reference>
<gene>
    <name evidence="12" type="primary">paaK_3</name>
    <name evidence="12" type="ORF">NNJEOMEG_01330</name>
</gene>
<dbReference type="UniPathway" id="UPA00930"/>
<comment type="function">
    <text evidence="9">Catalyzes the activation of phenylacetic acid (PA) to phenylacetyl-CoA (PA-CoA).</text>
</comment>
<dbReference type="PANTHER" id="PTHR43439:SF1">
    <property type="entry name" value="PHENYLACETATE-COENZYME A LIGASE"/>
    <property type="match status" value="1"/>
</dbReference>
<dbReference type="GO" id="GO:0010124">
    <property type="term" value="P:phenylacetate catabolic process"/>
    <property type="evidence" value="ECO:0007669"/>
    <property type="project" value="UniProtKB-UniRule"/>
</dbReference>
<keyword evidence="3 9" id="KW-0547">Nucleotide-binding</keyword>
<dbReference type="PIRSF" id="PIRSF006444">
    <property type="entry name" value="PaaK"/>
    <property type="match status" value="1"/>
</dbReference>
<evidence type="ECO:0000256" key="2">
    <source>
        <dbReference type="ARBA" id="ARBA00022598"/>
    </source>
</evidence>
<comment type="caution">
    <text evidence="12">The sequence shown here is derived from an EMBL/GenBank/DDBJ whole genome shotgun (WGS) entry which is preliminary data.</text>
</comment>
<dbReference type="EMBL" id="BLTE01000004">
    <property type="protein sequence ID" value="GFK93497.1"/>
    <property type="molecule type" value="Genomic_DNA"/>
</dbReference>
<name>A0A6V8LV06_9BACT</name>
<dbReference type="InterPro" id="IPR051414">
    <property type="entry name" value="Adenylate-forming_Reductase"/>
</dbReference>
<dbReference type="GO" id="GO:0047475">
    <property type="term" value="F:phenylacetate-CoA ligase activity"/>
    <property type="evidence" value="ECO:0007669"/>
    <property type="project" value="UniProtKB-EC"/>
</dbReference>
<evidence type="ECO:0000256" key="4">
    <source>
        <dbReference type="ARBA" id="ARBA00060591"/>
    </source>
</evidence>
<evidence type="ECO:0000313" key="13">
    <source>
        <dbReference type="Proteomes" id="UP000494245"/>
    </source>
</evidence>
<dbReference type="Pfam" id="PF14535">
    <property type="entry name" value="AMP-binding_C_2"/>
    <property type="match status" value="1"/>
</dbReference>
<evidence type="ECO:0000256" key="7">
    <source>
        <dbReference type="ARBA" id="ARBA00068695"/>
    </source>
</evidence>
<dbReference type="Proteomes" id="UP000494245">
    <property type="component" value="Unassembled WGS sequence"/>
</dbReference>
<sequence length="433" mass="47739">MMWEPKFEAMDRAQLAQLQLERLQSTLTRVARNVPYYRKTFAAQGIDPDDFRSLADLARLPFTTKAVLREAYPYGFFAVPLREVVRLHASSGTTGKATVVGYTATDLKKWGALTARILTMGGVTREDVVQIAFSFGLFTGGFGFHQGAETLGAAVVPASSGNTRRQVAIMQDFKTSVLVCTPSYALYLAQTMEDLGVNANALSLRRGLFGAEGWTEAARAQIEDRLKLTATDNYGLSEVMGPGVAGECLQRNGLHLNEDHFLAEIVDPATGEPVADGELGELVITTLAKEAFPLVRFRTGDLTRFLPGPCPCGRTFRRMERVRGRVDDMLIIRGVNVFPAQIESVLLELEGATPHWRVVLEREKGLDKATVELEVAESFVFDRIADQQRFLQNARKRLASELGVSFEIRMTEPGSLACDDGKPCRVLDRRGEG</sequence>
<evidence type="ECO:0000259" key="10">
    <source>
        <dbReference type="Pfam" id="PF00501"/>
    </source>
</evidence>
<evidence type="ECO:0000256" key="1">
    <source>
        <dbReference type="ARBA" id="ARBA00011245"/>
    </source>
</evidence>
<comment type="subunit">
    <text evidence="1">Monomer.</text>
</comment>
<evidence type="ECO:0000256" key="8">
    <source>
        <dbReference type="ARBA" id="ARBA00075111"/>
    </source>
</evidence>
<dbReference type="AlphaFoldDB" id="A0A6V8LV06"/>
<dbReference type="InterPro" id="IPR042099">
    <property type="entry name" value="ANL_N_sf"/>
</dbReference>
<accession>A0A6V8LV06</accession>
<dbReference type="CDD" id="cd05913">
    <property type="entry name" value="PaaK"/>
    <property type="match status" value="1"/>
</dbReference>
<evidence type="ECO:0000256" key="5">
    <source>
        <dbReference type="ARBA" id="ARBA00061566"/>
    </source>
</evidence>
<dbReference type="Gene3D" id="3.30.300.30">
    <property type="match status" value="1"/>
</dbReference>
<evidence type="ECO:0000256" key="3">
    <source>
        <dbReference type="ARBA" id="ARBA00022741"/>
    </source>
</evidence>
<comment type="catalytic activity">
    <reaction evidence="9">
        <text>2-phenylacetate + ATP + CoA = phenylacetyl-CoA + AMP + diphosphate</text>
        <dbReference type="Rhea" id="RHEA:20956"/>
        <dbReference type="ChEBI" id="CHEBI:18401"/>
        <dbReference type="ChEBI" id="CHEBI:30616"/>
        <dbReference type="ChEBI" id="CHEBI:33019"/>
        <dbReference type="ChEBI" id="CHEBI:57287"/>
        <dbReference type="ChEBI" id="CHEBI:57390"/>
        <dbReference type="ChEBI" id="CHEBI:456215"/>
        <dbReference type="EC" id="6.2.1.30"/>
    </reaction>
</comment>
<keyword evidence="13" id="KW-1185">Reference proteome</keyword>
<evidence type="ECO:0000256" key="6">
    <source>
        <dbReference type="ARBA" id="ARBA00066629"/>
    </source>
</evidence>
<organism evidence="12 13">
    <name type="scientific">Fundidesulfovibrio magnetotacticus</name>
    <dbReference type="NCBI Taxonomy" id="2730080"/>
    <lineage>
        <taxon>Bacteria</taxon>
        <taxon>Pseudomonadati</taxon>
        <taxon>Thermodesulfobacteriota</taxon>
        <taxon>Desulfovibrionia</taxon>
        <taxon>Desulfovibrionales</taxon>
        <taxon>Desulfovibrionaceae</taxon>
        <taxon>Fundidesulfovibrio</taxon>
    </lineage>
</organism>
<dbReference type="Pfam" id="PF00501">
    <property type="entry name" value="AMP-binding"/>
    <property type="match status" value="1"/>
</dbReference>
<evidence type="ECO:0000313" key="12">
    <source>
        <dbReference type="EMBL" id="GFK93497.1"/>
    </source>
</evidence>
<dbReference type="InterPro" id="IPR011880">
    <property type="entry name" value="PA_CoA_ligase"/>
</dbReference>
<dbReference type="FunFam" id="3.40.50.12780:FF:000016">
    <property type="entry name" value="Phenylacetate-coenzyme A ligase"/>
    <property type="match status" value="1"/>
</dbReference>
<dbReference type="InterPro" id="IPR045851">
    <property type="entry name" value="AMP-bd_C_sf"/>
</dbReference>
<protein>
    <recommendedName>
        <fullName evidence="7 9">Phenylacetate-coenzyme A ligase</fullName>
        <ecNumber evidence="6 9">6.2.1.30</ecNumber>
    </recommendedName>
    <alternativeName>
        <fullName evidence="8 9">Phenylacetyl-CoA ligase</fullName>
    </alternativeName>
</protein>
<proteinExistence type="inferred from homology"/>
<dbReference type="EC" id="6.2.1.30" evidence="6 9"/>
<keyword evidence="2 9" id="KW-0436">Ligase</keyword>
<dbReference type="RefSeq" id="WP_173082572.1">
    <property type="nucleotide sequence ID" value="NZ_BLTE01000004.1"/>
</dbReference>
<dbReference type="PANTHER" id="PTHR43439">
    <property type="entry name" value="PHENYLACETATE-COENZYME A LIGASE"/>
    <property type="match status" value="1"/>
</dbReference>
<dbReference type="SUPFAM" id="SSF56801">
    <property type="entry name" value="Acetyl-CoA synthetase-like"/>
    <property type="match status" value="1"/>
</dbReference>
<dbReference type="GO" id="GO:0000166">
    <property type="term" value="F:nucleotide binding"/>
    <property type="evidence" value="ECO:0007669"/>
    <property type="project" value="UniProtKB-KW"/>
</dbReference>
<dbReference type="InterPro" id="IPR000873">
    <property type="entry name" value="AMP-dep_synth/lig_dom"/>
</dbReference>
<dbReference type="Gene3D" id="3.40.50.12780">
    <property type="entry name" value="N-terminal domain of ligase-like"/>
    <property type="match status" value="1"/>
</dbReference>
<feature type="domain" description="AMP-dependent synthetase/ligase" evidence="10">
    <location>
        <begin position="90"/>
        <end position="285"/>
    </location>
</feature>
<reference evidence="12 13" key="2">
    <citation type="submission" date="2020-05" db="EMBL/GenBank/DDBJ databases">
        <title>Draft genome sequence of Desulfovibrio sp. strainFSS-1.</title>
        <authorList>
            <person name="Shimoshige H."/>
            <person name="Kobayashi H."/>
            <person name="Maekawa T."/>
        </authorList>
    </citation>
    <scope>NUCLEOTIDE SEQUENCE [LARGE SCALE GENOMIC DNA]</scope>
    <source>
        <strain evidence="12 13">SIID29052-01</strain>
    </source>
</reference>
<feature type="domain" description="AMP-dependent ligase C-terminal" evidence="11">
    <location>
        <begin position="334"/>
        <end position="430"/>
    </location>
</feature>